<evidence type="ECO:0000256" key="2">
    <source>
        <dbReference type="SAM" id="Coils"/>
    </source>
</evidence>
<dbReference type="PANTHER" id="PTHR43215">
    <property type="entry name" value="RADIAL SPOKE HEAD 1 HOMOLOG"/>
    <property type="match status" value="1"/>
</dbReference>
<dbReference type="Proteomes" id="UP000789595">
    <property type="component" value="Unassembled WGS sequence"/>
</dbReference>
<dbReference type="AlphaFoldDB" id="A0A8J2X342"/>
<gene>
    <name evidence="4" type="ORF">PECAL_5P15130</name>
</gene>
<keyword evidence="1" id="KW-0677">Repeat</keyword>
<dbReference type="PANTHER" id="PTHR43215:SF14">
    <property type="entry name" value="RADIAL SPOKE HEAD 1 HOMOLOG"/>
    <property type="match status" value="1"/>
</dbReference>
<evidence type="ECO:0000256" key="3">
    <source>
        <dbReference type="SAM" id="MobiDB-lite"/>
    </source>
</evidence>
<feature type="coiled-coil region" evidence="2">
    <location>
        <begin position="218"/>
        <end position="245"/>
    </location>
</feature>
<sequence>MAGVEIPFVAKTIDPDAIKGGSKAARRKEVAKRKWHNELIRFEAQFPNGDTEKFRLPRQKCDERSLQQFIFRTKQPFLIDYLQEASSGEIIYPGEALAKCRVRPAEYKVIPKPVREVDDAADKEGYEGSLALVLENVPVQNDATGHDVRAEDIREWLMFGIQEEDPDVRAAVGRVEVVQAEIEEVKRAMRDVPFLEMFDAHGKPLKDEEADDERAVKYQECSEQKEQFEKKLEQAKLHAQEVIMERDKTPIVLTSTEEDKAWTGHNNGTKAWYVSFQTDEAWQLEEWISGKQDWDGVKLALAHAVDSEEGNYKETLPPWAGRGMVPDGSKPYLPDYQPYVVNMAAVYVRRVEHGFGVLKSAPGPELPFEGPFRYYHGQFHAGQIHGRGVEYTDTTVFSGLYRKGMRWGKGRMDYCGGDAYDGDFGAEINLRKSILPEGNAYESGVPHGQGRRVFADGSVYEGQFKEGRITGQGRYESALGEVMEGHFREGMLQGKGYIKTITGETYTGDFVDGEYHGLGTYTNEKRGETYKGAWRRGQRSGRGTETFADGSEYDGYFFLDKRSGHGVLKYGKVGYVKPRKRRADLSPRTTERLDREEEEARVQAEEDVKNARISDKVALSDFEHRYEGQWLAGYHRMMGSHYFARSGNYYYTMDADRGKAYYPFLTSLQPRQERKRAKDARLRQKHIDLDRAFREEIIRKKEKVFRQQRRHARHALKSDHFEPFTDAAIEARQTLRRMRLENLVAKSKITPAHATAVATTNRLGAAALSVNEAALPHEEWVAENPLSKAVRSDFEELEERRRTVNLKASLEAARQKIIRREEAQKDKLGGGSAPNSRPATRGS</sequence>
<evidence type="ECO:0000313" key="4">
    <source>
        <dbReference type="EMBL" id="CAH0376916.1"/>
    </source>
</evidence>
<evidence type="ECO:0000256" key="1">
    <source>
        <dbReference type="ARBA" id="ARBA00022737"/>
    </source>
</evidence>
<name>A0A8J2X342_9STRA</name>
<evidence type="ECO:0000313" key="5">
    <source>
        <dbReference type="Proteomes" id="UP000789595"/>
    </source>
</evidence>
<comment type="caution">
    <text evidence="4">The sequence shown here is derived from an EMBL/GenBank/DDBJ whole genome shotgun (WGS) entry which is preliminary data.</text>
</comment>
<feature type="compositionally biased region" description="Basic and acidic residues" evidence="3">
    <location>
        <begin position="818"/>
        <end position="828"/>
    </location>
</feature>
<dbReference type="SUPFAM" id="SSF82185">
    <property type="entry name" value="Histone H3 K4-specific methyltransferase SET7/9 N-terminal domain"/>
    <property type="match status" value="2"/>
</dbReference>
<reference evidence="4" key="1">
    <citation type="submission" date="2021-11" db="EMBL/GenBank/DDBJ databases">
        <authorList>
            <consortium name="Genoscope - CEA"/>
            <person name="William W."/>
        </authorList>
    </citation>
    <scope>NUCLEOTIDE SEQUENCE</scope>
</reference>
<dbReference type="Gene3D" id="2.20.110.10">
    <property type="entry name" value="Histone H3 K4-specific methyltransferase SET7/9 N-terminal domain"/>
    <property type="match status" value="2"/>
</dbReference>
<keyword evidence="2" id="KW-0175">Coiled coil</keyword>
<dbReference type="Pfam" id="PF02493">
    <property type="entry name" value="MORN"/>
    <property type="match status" value="8"/>
</dbReference>
<feature type="region of interest" description="Disordered" evidence="3">
    <location>
        <begin position="817"/>
        <end position="843"/>
    </location>
</feature>
<proteinExistence type="predicted"/>
<dbReference type="InterPro" id="IPR003409">
    <property type="entry name" value="MORN"/>
</dbReference>
<dbReference type="OrthoDB" id="202280at2759"/>
<dbReference type="EMBL" id="CAKKNE010000005">
    <property type="protein sequence ID" value="CAH0376916.1"/>
    <property type="molecule type" value="Genomic_DNA"/>
</dbReference>
<accession>A0A8J2X342</accession>
<feature type="compositionally biased region" description="Polar residues" evidence="3">
    <location>
        <begin position="833"/>
        <end position="843"/>
    </location>
</feature>
<keyword evidence="5" id="KW-1185">Reference proteome</keyword>
<dbReference type="SMART" id="SM00698">
    <property type="entry name" value="MORN"/>
    <property type="match status" value="6"/>
</dbReference>
<protein>
    <submittedName>
        <fullName evidence="4">Uncharacterized protein</fullName>
    </submittedName>
</protein>
<organism evidence="4 5">
    <name type="scientific">Pelagomonas calceolata</name>
    <dbReference type="NCBI Taxonomy" id="35677"/>
    <lineage>
        <taxon>Eukaryota</taxon>
        <taxon>Sar</taxon>
        <taxon>Stramenopiles</taxon>
        <taxon>Ochrophyta</taxon>
        <taxon>Pelagophyceae</taxon>
        <taxon>Pelagomonadales</taxon>
        <taxon>Pelagomonadaceae</taxon>
        <taxon>Pelagomonas</taxon>
    </lineage>
</organism>